<feature type="compositionally biased region" description="Polar residues" evidence="1">
    <location>
        <begin position="877"/>
        <end position="886"/>
    </location>
</feature>
<feature type="region of interest" description="Disordered" evidence="1">
    <location>
        <begin position="877"/>
        <end position="909"/>
    </location>
</feature>
<dbReference type="STRING" id="43989.cce_5010"/>
<dbReference type="InterPro" id="IPR027417">
    <property type="entry name" value="P-loop_NTPase"/>
</dbReference>
<dbReference type="KEGG" id="cyt:cce_5010"/>
<name>B1X2J5_CROS5</name>
<evidence type="ECO:0000313" key="4">
    <source>
        <dbReference type="Proteomes" id="UP000001203"/>
    </source>
</evidence>
<proteinExistence type="predicted"/>
<dbReference type="EMBL" id="CP000807">
    <property type="protein sequence ID" value="ACB54356.1"/>
    <property type="molecule type" value="Genomic_DNA"/>
</dbReference>
<protein>
    <submittedName>
        <fullName evidence="3">TrwC/TraI protein</fullName>
    </submittedName>
</protein>
<dbReference type="AlphaFoldDB" id="B1X2J5"/>
<dbReference type="Pfam" id="PF13604">
    <property type="entry name" value="AAA_30"/>
    <property type="match status" value="1"/>
</dbReference>
<dbReference type="eggNOG" id="COG0507">
    <property type="taxonomic scope" value="Bacteria"/>
</dbReference>
<dbReference type="Pfam" id="PF08751">
    <property type="entry name" value="TrwC"/>
    <property type="match status" value="1"/>
</dbReference>
<evidence type="ECO:0000313" key="3">
    <source>
        <dbReference type="EMBL" id="ACB54356.1"/>
    </source>
</evidence>
<dbReference type="Gene3D" id="3.40.50.300">
    <property type="entry name" value="P-loop containing nucleotide triphosphate hydrolases"/>
    <property type="match status" value="1"/>
</dbReference>
<reference evidence="3 4" key="1">
    <citation type="journal article" date="2008" name="Proc. Natl. Acad. Sci. U.S.A.">
        <title>The genome of Cyanothece 51142, a unicellular diazotrophic cyanobacterium important in the marine nitrogen cycle.</title>
        <authorList>
            <person name="Welsh E.A."/>
            <person name="Liberton M."/>
            <person name="Stoeckel J."/>
            <person name="Loh T."/>
            <person name="Elvitigala T."/>
            <person name="Wang C."/>
            <person name="Wollam A."/>
            <person name="Fulton R.S."/>
            <person name="Clifton S.W."/>
            <person name="Jacobs J.M."/>
            <person name="Aurora R."/>
            <person name="Ghosh B.K."/>
            <person name="Sherman L.A."/>
            <person name="Smith R.D."/>
            <person name="Wilson R.K."/>
            <person name="Pakrasi H.B."/>
        </authorList>
    </citation>
    <scope>NUCLEOTIDE SEQUENCE [LARGE SCALE GENOMIC DNA]</scope>
    <source>
        <strain evidence="4">ATCC 51142 / BH68</strain>
    </source>
</reference>
<feature type="domain" description="TrwC relaxase" evidence="2">
    <location>
        <begin position="14"/>
        <end position="293"/>
    </location>
</feature>
<evidence type="ECO:0000256" key="1">
    <source>
        <dbReference type="SAM" id="MobiDB-lite"/>
    </source>
</evidence>
<dbReference type="InterPro" id="IPR014862">
    <property type="entry name" value="TrwC"/>
</dbReference>
<dbReference type="NCBIfam" id="NF041492">
    <property type="entry name" value="MobF"/>
    <property type="match status" value="1"/>
</dbReference>
<dbReference type="Proteomes" id="UP000001203">
    <property type="component" value="Chromosome linear"/>
</dbReference>
<dbReference type="HOGENOM" id="CLU_290480_0_0_3"/>
<organism evidence="3 4">
    <name type="scientific">Crocosphaera subtropica (strain ATCC 51142 / BH68)</name>
    <name type="common">Cyanothece sp. (strain ATCC 51142)</name>
    <dbReference type="NCBI Taxonomy" id="43989"/>
    <lineage>
        <taxon>Bacteria</taxon>
        <taxon>Bacillati</taxon>
        <taxon>Cyanobacteriota</taxon>
        <taxon>Cyanophyceae</taxon>
        <taxon>Oscillatoriophycideae</taxon>
        <taxon>Chroococcales</taxon>
        <taxon>Aphanothecaceae</taxon>
        <taxon>Crocosphaera</taxon>
        <taxon>Crocosphaera subtropica</taxon>
    </lineage>
</organism>
<dbReference type="InterPro" id="IPR014059">
    <property type="entry name" value="TraI/TrwC_relax"/>
</dbReference>
<dbReference type="NCBIfam" id="TIGR02686">
    <property type="entry name" value="relax_trwC"/>
    <property type="match status" value="1"/>
</dbReference>
<dbReference type="RefSeq" id="WP_009546231.1">
    <property type="nucleotide sequence ID" value="NC_010547.1"/>
</dbReference>
<dbReference type="SUPFAM" id="SSF55464">
    <property type="entry name" value="Origin of replication-binding domain, RBD-like"/>
    <property type="match status" value="1"/>
</dbReference>
<dbReference type="OrthoDB" id="1634048at2"/>
<gene>
    <name evidence="3" type="ordered locus">cce_5010</name>
</gene>
<evidence type="ECO:0000259" key="2">
    <source>
        <dbReference type="Pfam" id="PF08751"/>
    </source>
</evidence>
<keyword evidence="4" id="KW-1185">Reference proteome</keyword>
<accession>B1X2J5</accession>
<sequence>MLTITTIKSGIREKEEYYTQDESLEQQPLQQQNQPLNRNNKLTQAVWYGQGASELGLSGPIQQEDFKSVFYGFQPNADETIRRKNNRFGTERLGDDLTFSAPKSVSIALHVGNDLRIFDAHTDAVKEVLDEVEKRYAQTRISKKGNREIVNTNNLTVAMIPHHTSRDGDPQLHTHAFVMNGTKGPDGKWRSLYHEGMSHSQWLGSLYRQKLATKLQDIGYELRETKDSFELAGINKQQIQGFSKRSQQIIKSIQKRGLEVTPSNRDVATLTTRKSKQRTATLQAFQTQWKAESIKMGIKVPQAKTLNPSSYLGYGSSQEALDSAIANLEQKQVSFSREDIYRDSFSRIQRFDIAQLDQSINGHDKLLGIEDNFTTLTAIKNESNLRQQWDEGQHSVQPLSHNEMKEIENLNPGQTEALRQTLASEDAYQIVQGIRFKPFIGELVNQLKDSQIKVEVYSPTETGAVTLQKGYSIDADTVDNAGDSDNFGNHQLWVIDEAESLDLSQMRDLLKRANSEQARLVLVGGNNSDIKRGSPLRSLMDHGAKTHSLKEIIKESKTDIEQAACLINDGHRSDAVELLNNNGYVHEVEETALHEAHRFADLSEIASEYLALSPTEQAQTLIITDSDEDKDAIIQEIRSQMKASGQLGESVTVAQLIPKNLSKEQRQDISNYQEGDYFRLKRDYKKTPLIKDKLYQVLEVRENDLQVSSLGGRLYNFDPSEYKDIEVFGSSSVEIAIGDRIQATANDKTSGLSKKQFTVKAIDDGNMVLRDYKDNEQSISLSHPLPIERIDAGSETPKKATKVILASTRQSNSNPDSLLGKVSQFVKDVSLYVPDFSEFKSWLKSFEQSSQTTENESIGSVNNFVIDVAVSSESDYANVSQSMSNAQHSPTVTPQPQPSQPQDKPEQNQPLIGTIANHTQAQDKSVETNLNQSEISIDYQREYDKLASEIRSQSKNISAERLDLEVYLRANSGGKDGAKILSASDHQLNTNETYGQAIAQVADIYQRLSQSNTKNLELMTRKLVQQQFIQLNMNEDEKYQLSQTQVRQPKMRL</sequence>